<evidence type="ECO:0000313" key="10">
    <source>
        <dbReference type="EnsemblPlants" id="OB04G27810.1"/>
    </source>
</evidence>
<dbReference type="Gene3D" id="1.10.10.60">
    <property type="entry name" value="Homeodomain-like"/>
    <property type="match status" value="2"/>
</dbReference>
<keyword evidence="5" id="KW-0804">Transcription</keyword>
<dbReference type="SUPFAM" id="SSF46689">
    <property type="entry name" value="Homeodomain-like"/>
    <property type="match status" value="1"/>
</dbReference>
<evidence type="ECO:0000259" key="8">
    <source>
        <dbReference type="PROSITE" id="PS50090"/>
    </source>
</evidence>
<organism evidence="10">
    <name type="scientific">Oryza brachyantha</name>
    <name type="common">malo sina</name>
    <dbReference type="NCBI Taxonomy" id="4533"/>
    <lineage>
        <taxon>Eukaryota</taxon>
        <taxon>Viridiplantae</taxon>
        <taxon>Streptophyta</taxon>
        <taxon>Embryophyta</taxon>
        <taxon>Tracheophyta</taxon>
        <taxon>Spermatophyta</taxon>
        <taxon>Magnoliopsida</taxon>
        <taxon>Liliopsida</taxon>
        <taxon>Poales</taxon>
        <taxon>Poaceae</taxon>
        <taxon>BOP clade</taxon>
        <taxon>Oryzoideae</taxon>
        <taxon>Oryzeae</taxon>
        <taxon>Oryzinae</taxon>
        <taxon>Oryza</taxon>
    </lineage>
</organism>
<dbReference type="STRING" id="4533.J3M056"/>
<evidence type="ECO:0000256" key="4">
    <source>
        <dbReference type="ARBA" id="ARBA00023125"/>
    </source>
</evidence>
<evidence type="ECO:0000256" key="6">
    <source>
        <dbReference type="ARBA" id="ARBA00023242"/>
    </source>
</evidence>
<evidence type="ECO:0000313" key="11">
    <source>
        <dbReference type="Proteomes" id="UP000006038"/>
    </source>
</evidence>
<dbReference type="CDD" id="cd00167">
    <property type="entry name" value="SANT"/>
    <property type="match status" value="2"/>
</dbReference>
<keyword evidence="11" id="KW-1185">Reference proteome</keyword>
<dbReference type="Proteomes" id="UP000006038">
    <property type="component" value="Chromosome 4"/>
</dbReference>
<dbReference type="eggNOG" id="KOG0048">
    <property type="taxonomic scope" value="Eukaryota"/>
</dbReference>
<feature type="domain" description="HTH myb-type" evidence="9">
    <location>
        <begin position="139"/>
        <end position="195"/>
    </location>
</feature>
<evidence type="ECO:0000256" key="7">
    <source>
        <dbReference type="SAM" id="MobiDB-lite"/>
    </source>
</evidence>
<dbReference type="InterPro" id="IPR017930">
    <property type="entry name" value="Myb_dom"/>
</dbReference>
<comment type="subcellular location">
    <subcellularLocation>
        <location evidence="1">Nucleus</location>
    </subcellularLocation>
</comment>
<dbReference type="FunFam" id="1.10.10.60:FF:000351">
    <property type="entry name" value="Transcription factor GAMYB"/>
    <property type="match status" value="1"/>
</dbReference>
<dbReference type="GO" id="GO:0005634">
    <property type="term" value="C:nucleus"/>
    <property type="evidence" value="ECO:0007669"/>
    <property type="project" value="UniProtKB-SubCell"/>
</dbReference>
<protein>
    <submittedName>
        <fullName evidence="10">Uncharacterized protein</fullName>
    </submittedName>
</protein>
<keyword evidence="6" id="KW-0539">Nucleus</keyword>
<reference evidence="10" key="1">
    <citation type="journal article" date="2013" name="Nat. Commun.">
        <title>Whole-genome sequencing of Oryza brachyantha reveals mechanisms underlying Oryza genome evolution.</title>
        <authorList>
            <person name="Chen J."/>
            <person name="Huang Q."/>
            <person name="Gao D."/>
            <person name="Wang J."/>
            <person name="Lang Y."/>
            <person name="Liu T."/>
            <person name="Li B."/>
            <person name="Bai Z."/>
            <person name="Luis Goicoechea J."/>
            <person name="Liang C."/>
            <person name="Chen C."/>
            <person name="Zhang W."/>
            <person name="Sun S."/>
            <person name="Liao Y."/>
            <person name="Zhang X."/>
            <person name="Yang L."/>
            <person name="Song C."/>
            <person name="Wang M."/>
            <person name="Shi J."/>
            <person name="Liu G."/>
            <person name="Liu J."/>
            <person name="Zhou H."/>
            <person name="Zhou W."/>
            <person name="Yu Q."/>
            <person name="An N."/>
            <person name="Chen Y."/>
            <person name="Cai Q."/>
            <person name="Wang B."/>
            <person name="Liu B."/>
            <person name="Min J."/>
            <person name="Huang Y."/>
            <person name="Wu H."/>
            <person name="Li Z."/>
            <person name="Zhang Y."/>
            <person name="Yin Y."/>
            <person name="Song W."/>
            <person name="Jiang J."/>
            <person name="Jackson S.A."/>
            <person name="Wing R.A."/>
            <person name="Wang J."/>
            <person name="Chen M."/>
        </authorList>
    </citation>
    <scope>NUCLEOTIDE SEQUENCE [LARGE SCALE GENOMIC DNA]</scope>
    <source>
        <strain evidence="10">cv. IRGC 101232</strain>
    </source>
</reference>
<keyword evidence="3" id="KW-0805">Transcription regulation</keyword>
<dbReference type="PANTHER" id="PTHR47996:SF5">
    <property type="entry name" value="TRANSCRIPTION FACTOR MYB58-RELATED"/>
    <property type="match status" value="1"/>
</dbReference>
<dbReference type="InterPro" id="IPR009057">
    <property type="entry name" value="Homeodomain-like_sf"/>
</dbReference>
<accession>J3M056</accession>
<proteinExistence type="predicted"/>
<feature type="domain" description="HTH myb-type" evidence="9">
    <location>
        <begin position="196"/>
        <end position="247"/>
    </location>
</feature>
<sequence>MAAAASETTVPTRKSLSSLCARGHEARGIRRSWWWWWWRGGCLRIAISCSCAPSRIKPGRPIPAGRSPSRHAHHYAGCRDTHREEARSIVIHRSRIRTTHCPALAFACVGAAAAAAEAMARAPGGVRRRSARRDAAGGGDAVRKGPWTAEEDEVLLQHVRAHGPMDWSSIRSKGLLPRTGKSCRLRWVNKLRPNLKSGCKFSAEEERVVIELQSQFGNKWARIATYLQGRTDNDVKNFWSTRQKRLARLLRAPLPARSNKQNSSKGKAPSSSSLESPTATTFHQGPACLDQASFEGNSFGCHYCEAAPFMEHQNVARAPYDQACSGFFAFEGALPLQFLAPADGEASSSNAAHQLAPPLPFDPPLYPLVELPGWTDRCVEAGNGFVDAGAMDDLAYQELLPMVQAAPMMMPFFGMECAHEAIKGEPRDAFGDLPPNMFDDNLDQLPSSPPSPPSPSGGDEF</sequence>
<dbReference type="PROSITE" id="PS51294">
    <property type="entry name" value="HTH_MYB"/>
    <property type="match status" value="2"/>
</dbReference>
<dbReference type="SMART" id="SM00717">
    <property type="entry name" value="SANT"/>
    <property type="match status" value="2"/>
</dbReference>
<dbReference type="PROSITE" id="PS50090">
    <property type="entry name" value="MYB_LIKE"/>
    <property type="match status" value="2"/>
</dbReference>
<dbReference type="EnsemblPlants" id="OB04G27810.1">
    <property type="protein sequence ID" value="OB04G27810.1"/>
    <property type="gene ID" value="OB04G27810"/>
</dbReference>
<feature type="region of interest" description="Disordered" evidence="7">
    <location>
        <begin position="426"/>
        <end position="461"/>
    </location>
</feature>
<dbReference type="InterPro" id="IPR001005">
    <property type="entry name" value="SANT/Myb"/>
</dbReference>
<dbReference type="Pfam" id="PF00249">
    <property type="entry name" value="Myb_DNA-binding"/>
    <property type="match status" value="2"/>
</dbReference>
<dbReference type="AlphaFoldDB" id="J3M056"/>
<evidence type="ECO:0000256" key="5">
    <source>
        <dbReference type="ARBA" id="ARBA00023163"/>
    </source>
</evidence>
<dbReference type="HOGENOM" id="CLU_028567_15_5_1"/>
<reference evidence="10" key="2">
    <citation type="submission" date="2013-04" db="UniProtKB">
        <authorList>
            <consortium name="EnsemblPlants"/>
        </authorList>
    </citation>
    <scope>IDENTIFICATION</scope>
</reference>
<keyword evidence="2" id="KW-0677">Repeat</keyword>
<evidence type="ECO:0000259" key="9">
    <source>
        <dbReference type="PROSITE" id="PS51294"/>
    </source>
</evidence>
<evidence type="ECO:0000256" key="3">
    <source>
        <dbReference type="ARBA" id="ARBA00023015"/>
    </source>
</evidence>
<feature type="region of interest" description="Disordered" evidence="7">
    <location>
        <begin position="251"/>
        <end position="279"/>
    </location>
</feature>
<keyword evidence="4" id="KW-0238">DNA-binding</keyword>
<dbReference type="PANTHER" id="PTHR47996">
    <property type="entry name" value="TRANSCRIPTION FACTOR DUO1"/>
    <property type="match status" value="1"/>
</dbReference>
<dbReference type="FunFam" id="1.10.10.60:FF:000060">
    <property type="entry name" value="MYB transcription factor"/>
    <property type="match status" value="1"/>
</dbReference>
<evidence type="ECO:0000256" key="2">
    <source>
        <dbReference type="ARBA" id="ARBA00022737"/>
    </source>
</evidence>
<dbReference type="Gramene" id="OB04G27810.1">
    <property type="protein sequence ID" value="OB04G27810.1"/>
    <property type="gene ID" value="OB04G27810"/>
</dbReference>
<evidence type="ECO:0000256" key="1">
    <source>
        <dbReference type="ARBA" id="ARBA00004123"/>
    </source>
</evidence>
<dbReference type="GO" id="GO:0003677">
    <property type="term" value="F:DNA binding"/>
    <property type="evidence" value="ECO:0007669"/>
    <property type="project" value="UniProtKB-KW"/>
</dbReference>
<dbReference type="OMA" id="PAGWNMA"/>
<feature type="domain" description="Myb-like" evidence="8">
    <location>
        <begin position="139"/>
        <end position="191"/>
    </location>
</feature>
<name>J3M056_ORYBR</name>
<dbReference type="InterPro" id="IPR053106">
    <property type="entry name" value="Plant_Male-Germline_Reg_TFs"/>
</dbReference>
<feature type="domain" description="Myb-like" evidence="8">
    <location>
        <begin position="200"/>
        <end position="243"/>
    </location>
</feature>